<evidence type="ECO:0000259" key="1">
    <source>
        <dbReference type="Pfam" id="PF01370"/>
    </source>
</evidence>
<dbReference type="EMBL" id="UINC01052833">
    <property type="protein sequence ID" value="SVB68621.1"/>
    <property type="molecule type" value="Genomic_DNA"/>
</dbReference>
<gene>
    <name evidence="2" type="ORF">METZ01_LOCUS221475</name>
</gene>
<dbReference type="InterPro" id="IPR001509">
    <property type="entry name" value="Epimerase_deHydtase"/>
</dbReference>
<proteinExistence type="predicted"/>
<dbReference type="Pfam" id="PF01370">
    <property type="entry name" value="Epimerase"/>
    <property type="match status" value="1"/>
</dbReference>
<reference evidence="2" key="1">
    <citation type="submission" date="2018-05" db="EMBL/GenBank/DDBJ databases">
        <authorList>
            <person name="Lanie J.A."/>
            <person name="Ng W.-L."/>
            <person name="Kazmierczak K.M."/>
            <person name="Andrzejewski T.M."/>
            <person name="Davidsen T.M."/>
            <person name="Wayne K.J."/>
            <person name="Tettelin H."/>
            <person name="Glass J.I."/>
            <person name="Rusch D."/>
            <person name="Podicherti R."/>
            <person name="Tsui H.-C.T."/>
            <person name="Winkler M.E."/>
        </authorList>
    </citation>
    <scope>NUCLEOTIDE SEQUENCE</scope>
</reference>
<sequence>MKVLVTGGAGFIGANLVRRLETLSEVT</sequence>
<dbReference type="InterPro" id="IPR036291">
    <property type="entry name" value="NAD(P)-bd_dom_sf"/>
</dbReference>
<dbReference type="Gene3D" id="3.40.50.720">
    <property type="entry name" value="NAD(P)-binding Rossmann-like Domain"/>
    <property type="match status" value="1"/>
</dbReference>
<organism evidence="2">
    <name type="scientific">marine metagenome</name>
    <dbReference type="NCBI Taxonomy" id="408172"/>
    <lineage>
        <taxon>unclassified sequences</taxon>
        <taxon>metagenomes</taxon>
        <taxon>ecological metagenomes</taxon>
    </lineage>
</organism>
<feature type="domain" description="NAD-dependent epimerase/dehydratase" evidence="1">
    <location>
        <begin position="3"/>
        <end position="22"/>
    </location>
</feature>
<feature type="non-terminal residue" evidence="2">
    <location>
        <position position="27"/>
    </location>
</feature>
<name>A0A382G345_9ZZZZ</name>
<dbReference type="AlphaFoldDB" id="A0A382G345"/>
<dbReference type="SUPFAM" id="SSF51735">
    <property type="entry name" value="NAD(P)-binding Rossmann-fold domains"/>
    <property type="match status" value="1"/>
</dbReference>
<accession>A0A382G345</accession>
<feature type="non-terminal residue" evidence="2">
    <location>
        <position position="1"/>
    </location>
</feature>
<protein>
    <recommendedName>
        <fullName evidence="1">NAD-dependent epimerase/dehydratase domain-containing protein</fullName>
    </recommendedName>
</protein>
<evidence type="ECO:0000313" key="2">
    <source>
        <dbReference type="EMBL" id="SVB68621.1"/>
    </source>
</evidence>